<evidence type="ECO:0000313" key="3">
    <source>
        <dbReference type="Proteomes" id="UP001054252"/>
    </source>
</evidence>
<feature type="region of interest" description="Disordered" evidence="1">
    <location>
        <begin position="14"/>
        <end position="43"/>
    </location>
</feature>
<comment type="caution">
    <text evidence="2">The sequence shown here is derived from an EMBL/GenBank/DDBJ whole genome shotgun (WGS) entry which is preliminary data.</text>
</comment>
<organism evidence="2 3">
    <name type="scientific">Rubroshorea leprosula</name>
    <dbReference type="NCBI Taxonomy" id="152421"/>
    <lineage>
        <taxon>Eukaryota</taxon>
        <taxon>Viridiplantae</taxon>
        <taxon>Streptophyta</taxon>
        <taxon>Embryophyta</taxon>
        <taxon>Tracheophyta</taxon>
        <taxon>Spermatophyta</taxon>
        <taxon>Magnoliopsida</taxon>
        <taxon>eudicotyledons</taxon>
        <taxon>Gunneridae</taxon>
        <taxon>Pentapetalae</taxon>
        <taxon>rosids</taxon>
        <taxon>malvids</taxon>
        <taxon>Malvales</taxon>
        <taxon>Dipterocarpaceae</taxon>
        <taxon>Rubroshorea</taxon>
    </lineage>
</organism>
<dbReference type="AlphaFoldDB" id="A0AAV5HW19"/>
<sequence length="80" mass="9089">MAEHDKSTTLMEKIVEKIQDHNGSSSSSSDEDDRPSHTNALKSKIYRIFGREKPVHKVLGGGKRSRFESQELRAKYAMLL</sequence>
<name>A0AAV5HW19_9ROSI</name>
<gene>
    <name evidence="2" type="ORF">SLEP1_g3381</name>
</gene>
<evidence type="ECO:0000313" key="2">
    <source>
        <dbReference type="EMBL" id="GKU89215.1"/>
    </source>
</evidence>
<protein>
    <submittedName>
        <fullName evidence="2">Uncharacterized protein</fullName>
    </submittedName>
</protein>
<dbReference type="EMBL" id="BPVZ01000003">
    <property type="protein sequence ID" value="GKU89215.1"/>
    <property type="molecule type" value="Genomic_DNA"/>
</dbReference>
<accession>A0AAV5HW19</accession>
<evidence type="ECO:0000256" key="1">
    <source>
        <dbReference type="SAM" id="MobiDB-lite"/>
    </source>
</evidence>
<keyword evidence="3" id="KW-1185">Reference proteome</keyword>
<reference evidence="2 3" key="1">
    <citation type="journal article" date="2021" name="Commun. Biol.">
        <title>The genome of Shorea leprosula (Dipterocarpaceae) highlights the ecological relevance of drought in aseasonal tropical rainforests.</title>
        <authorList>
            <person name="Ng K.K.S."/>
            <person name="Kobayashi M.J."/>
            <person name="Fawcett J.A."/>
            <person name="Hatakeyama M."/>
            <person name="Paape T."/>
            <person name="Ng C.H."/>
            <person name="Ang C.C."/>
            <person name="Tnah L.H."/>
            <person name="Lee C.T."/>
            <person name="Nishiyama T."/>
            <person name="Sese J."/>
            <person name="O'Brien M.J."/>
            <person name="Copetti D."/>
            <person name="Mohd Noor M.I."/>
            <person name="Ong R.C."/>
            <person name="Putra M."/>
            <person name="Sireger I.Z."/>
            <person name="Indrioko S."/>
            <person name="Kosugi Y."/>
            <person name="Izuno A."/>
            <person name="Isagi Y."/>
            <person name="Lee S.L."/>
            <person name="Shimizu K.K."/>
        </authorList>
    </citation>
    <scope>NUCLEOTIDE SEQUENCE [LARGE SCALE GENOMIC DNA]</scope>
    <source>
        <strain evidence="2">214</strain>
    </source>
</reference>
<proteinExistence type="predicted"/>
<dbReference type="Proteomes" id="UP001054252">
    <property type="component" value="Unassembled WGS sequence"/>
</dbReference>